<name>A0A1W2CXR2_9BACT</name>
<dbReference type="Proteomes" id="UP000192418">
    <property type="component" value="Unassembled WGS sequence"/>
</dbReference>
<reference evidence="1 2" key="1">
    <citation type="submission" date="2017-04" db="EMBL/GenBank/DDBJ databases">
        <authorList>
            <person name="Afonso C.L."/>
            <person name="Miller P.J."/>
            <person name="Scott M.A."/>
            <person name="Spackman E."/>
            <person name="Goraichik I."/>
            <person name="Dimitrov K.M."/>
            <person name="Suarez D.L."/>
            <person name="Swayne D.E."/>
        </authorList>
    </citation>
    <scope>NUCLEOTIDE SEQUENCE [LARGE SCALE GENOMIC DNA]</scope>
    <source>
        <strain evidence="1 2">DSM 3385</strain>
    </source>
</reference>
<protein>
    <submittedName>
        <fullName evidence="1">Uncharacterized protein</fullName>
    </submittedName>
</protein>
<evidence type="ECO:0000313" key="1">
    <source>
        <dbReference type="EMBL" id="SMC89488.1"/>
    </source>
</evidence>
<accession>A0A1W2CXR2</accession>
<dbReference type="EMBL" id="FWXY01000014">
    <property type="protein sequence ID" value="SMC89488.1"/>
    <property type="molecule type" value="Genomic_DNA"/>
</dbReference>
<organism evidence="1 2">
    <name type="scientific">Desulfocicer vacuolatum DSM 3385</name>
    <dbReference type="NCBI Taxonomy" id="1121400"/>
    <lineage>
        <taxon>Bacteria</taxon>
        <taxon>Pseudomonadati</taxon>
        <taxon>Thermodesulfobacteriota</taxon>
        <taxon>Desulfobacteria</taxon>
        <taxon>Desulfobacterales</taxon>
        <taxon>Desulfobacteraceae</taxon>
        <taxon>Desulfocicer</taxon>
    </lineage>
</organism>
<sequence>MKTNKKTGTVTYYQQMLGGSIVHPDFKEVIPLNPGMIIKQDGETKNDCERNAAKRFLKNYVKIILVSLLL</sequence>
<evidence type="ECO:0000313" key="2">
    <source>
        <dbReference type="Proteomes" id="UP000192418"/>
    </source>
</evidence>
<keyword evidence="2" id="KW-1185">Reference proteome</keyword>
<dbReference type="STRING" id="1121400.SAMN02746065_1146"/>
<gene>
    <name evidence="1" type="ORF">SAMN02746065_1146</name>
</gene>
<dbReference type="AlphaFoldDB" id="A0A1W2CXR2"/>
<proteinExistence type="predicted"/>